<protein>
    <recommendedName>
        <fullName evidence="4">Yip1 domain-containing protein</fullName>
    </recommendedName>
</protein>
<evidence type="ECO:0000256" key="1">
    <source>
        <dbReference type="SAM" id="Phobius"/>
    </source>
</evidence>
<gene>
    <name evidence="2" type="ORF">C0081_16965</name>
</gene>
<feature type="transmembrane region" description="Helical" evidence="1">
    <location>
        <begin position="161"/>
        <end position="181"/>
    </location>
</feature>
<organism evidence="2 3">
    <name type="scientific">Cohaesibacter celericrescens</name>
    <dbReference type="NCBI Taxonomy" id="2067669"/>
    <lineage>
        <taxon>Bacteria</taxon>
        <taxon>Pseudomonadati</taxon>
        <taxon>Pseudomonadota</taxon>
        <taxon>Alphaproteobacteria</taxon>
        <taxon>Hyphomicrobiales</taxon>
        <taxon>Cohaesibacteraceae</taxon>
    </lineage>
</organism>
<reference evidence="2 3" key="1">
    <citation type="submission" date="2018-01" db="EMBL/GenBank/DDBJ databases">
        <title>The draft genome sequence of Cohaesibacter sp. H1304.</title>
        <authorList>
            <person name="Wang N.-N."/>
            <person name="Du Z.-J."/>
        </authorList>
    </citation>
    <scope>NUCLEOTIDE SEQUENCE [LARGE SCALE GENOMIC DNA]</scope>
    <source>
        <strain evidence="2 3">H1304</strain>
    </source>
</reference>
<name>A0A2N5XMN0_9HYPH</name>
<accession>A0A2N5XMN0</accession>
<dbReference type="EMBL" id="PKUQ01000042">
    <property type="protein sequence ID" value="PLW75801.1"/>
    <property type="molecule type" value="Genomic_DNA"/>
</dbReference>
<dbReference type="AlphaFoldDB" id="A0A2N5XMN0"/>
<evidence type="ECO:0000313" key="3">
    <source>
        <dbReference type="Proteomes" id="UP000234881"/>
    </source>
</evidence>
<evidence type="ECO:0008006" key="4">
    <source>
        <dbReference type="Google" id="ProtNLM"/>
    </source>
</evidence>
<keyword evidence="1" id="KW-0472">Membrane</keyword>
<dbReference type="OrthoDB" id="8444106at2"/>
<keyword evidence="1" id="KW-0812">Transmembrane</keyword>
<dbReference type="Proteomes" id="UP000234881">
    <property type="component" value="Unassembled WGS sequence"/>
</dbReference>
<proteinExistence type="predicted"/>
<keyword evidence="1" id="KW-1133">Transmembrane helix</keyword>
<dbReference type="RefSeq" id="WP_101535042.1">
    <property type="nucleotide sequence ID" value="NZ_PKUQ01000042.1"/>
</dbReference>
<feature type="transmembrane region" description="Helical" evidence="1">
    <location>
        <begin position="128"/>
        <end position="149"/>
    </location>
</feature>
<evidence type="ECO:0000313" key="2">
    <source>
        <dbReference type="EMBL" id="PLW75801.1"/>
    </source>
</evidence>
<keyword evidence="3" id="KW-1185">Reference proteome</keyword>
<feature type="transmembrane region" description="Helical" evidence="1">
    <location>
        <begin position="101"/>
        <end position="122"/>
    </location>
</feature>
<feature type="transmembrane region" description="Helical" evidence="1">
    <location>
        <begin position="67"/>
        <end position="94"/>
    </location>
</feature>
<comment type="caution">
    <text evidence="2">The sequence shown here is derived from an EMBL/GenBank/DDBJ whole genome shotgun (WGS) entry which is preliminary data.</text>
</comment>
<feature type="transmembrane region" description="Helical" evidence="1">
    <location>
        <begin position="34"/>
        <end position="55"/>
    </location>
</feature>
<sequence>MHYILYHLELVWAFVRGKDEALYHIDATPRGLKLSFLAILIVEPLGLFYAALFGHLDRVLLFREGGFSYYILQLFLDWGLAPLLFFAFCTAFGFRDRLIPLIVSYNWLSVIVLMITLLPGALMTSNMVGVGMALMLMVAVYGFAIWVSYRLYRFVLECPPTMALGLSILLLILSIASAVILSDITETLT</sequence>